<evidence type="ECO:0000313" key="2">
    <source>
        <dbReference type="Proteomes" id="UP000031802"/>
    </source>
</evidence>
<name>A0A0B8T617_9SPHI</name>
<dbReference type="Proteomes" id="UP000031802">
    <property type="component" value="Unassembled WGS sequence"/>
</dbReference>
<dbReference type="PATRIC" id="fig|1229276.3.peg.3947"/>
<proteinExistence type="predicted"/>
<dbReference type="AlphaFoldDB" id="A0A0B8T617"/>
<reference evidence="1 2" key="2">
    <citation type="journal article" date="2015" name="PLoS ONE">
        <title>Whole-Genome Optical Mapping and Finished Genome Sequence of Sphingobacterium deserti sp. nov., a New Species Isolated from the Western Desert of China.</title>
        <authorList>
            <person name="Teng C."/>
            <person name="Zhou Z."/>
            <person name="Molnar I."/>
            <person name="Li X."/>
            <person name="Tang R."/>
            <person name="Chen M."/>
            <person name="Wang L."/>
            <person name="Su S."/>
            <person name="Zhang W."/>
            <person name="Lin M."/>
        </authorList>
    </citation>
    <scope>NUCLEOTIDE SEQUENCE [LARGE SCALE GENOMIC DNA]</scope>
    <source>
        <strain evidence="2">ACCC05744</strain>
    </source>
</reference>
<keyword evidence="2" id="KW-1185">Reference proteome</keyword>
<protein>
    <submittedName>
        <fullName evidence="1">Uncharacterized protein</fullName>
    </submittedName>
</protein>
<accession>A0A0B8T617</accession>
<dbReference type="STRING" id="1229276.DI53_3813"/>
<organism evidence="1 2">
    <name type="scientific">Sphingobacterium deserti</name>
    <dbReference type="NCBI Taxonomy" id="1229276"/>
    <lineage>
        <taxon>Bacteria</taxon>
        <taxon>Pseudomonadati</taxon>
        <taxon>Bacteroidota</taxon>
        <taxon>Sphingobacteriia</taxon>
        <taxon>Sphingobacteriales</taxon>
        <taxon>Sphingobacteriaceae</taxon>
        <taxon>Sphingobacterium</taxon>
    </lineage>
</organism>
<comment type="caution">
    <text evidence="1">The sequence shown here is derived from an EMBL/GenBank/DDBJ whole genome shotgun (WGS) entry which is preliminary data.</text>
</comment>
<dbReference type="EMBL" id="JJMU01000070">
    <property type="protein sequence ID" value="KGE12435.1"/>
    <property type="molecule type" value="Genomic_DNA"/>
</dbReference>
<reference evidence="2" key="1">
    <citation type="submission" date="2014-04" db="EMBL/GenBank/DDBJ databases">
        <title>Whole-Genome optical mapping and complete genome sequence of Sphingobacterium deserti sp. nov., a new spaces isolated from desert in the west of China.</title>
        <authorList>
            <person name="Teng C."/>
            <person name="Zhou Z."/>
            <person name="Li X."/>
            <person name="Chen M."/>
            <person name="Lin M."/>
            <person name="Wang L."/>
            <person name="Su S."/>
            <person name="Zhang C."/>
            <person name="Zhang W."/>
        </authorList>
    </citation>
    <scope>NUCLEOTIDE SEQUENCE [LARGE SCALE GENOMIC DNA]</scope>
    <source>
        <strain evidence="2">ACCC05744</strain>
    </source>
</reference>
<evidence type="ECO:0000313" key="1">
    <source>
        <dbReference type="EMBL" id="KGE12435.1"/>
    </source>
</evidence>
<sequence>MNALEGRLAVNVSVYFLLFFMHNNELAISQISLCIKYNKLKFSFLQYKKMFSFT</sequence>
<gene>
    <name evidence="1" type="ORF">DI53_3813</name>
</gene>